<evidence type="ECO:0000313" key="2">
    <source>
        <dbReference type="EMBL" id="KAK7196399.1"/>
    </source>
</evidence>
<organism evidence="2 3">
    <name type="scientific">Novymonas esmeraldas</name>
    <dbReference type="NCBI Taxonomy" id="1808958"/>
    <lineage>
        <taxon>Eukaryota</taxon>
        <taxon>Discoba</taxon>
        <taxon>Euglenozoa</taxon>
        <taxon>Kinetoplastea</taxon>
        <taxon>Metakinetoplastina</taxon>
        <taxon>Trypanosomatida</taxon>
        <taxon>Trypanosomatidae</taxon>
        <taxon>Novymonas</taxon>
    </lineage>
</organism>
<evidence type="ECO:0000313" key="3">
    <source>
        <dbReference type="Proteomes" id="UP001430356"/>
    </source>
</evidence>
<feature type="compositionally biased region" description="Low complexity" evidence="1">
    <location>
        <begin position="90"/>
        <end position="105"/>
    </location>
</feature>
<dbReference type="AlphaFoldDB" id="A0AAW0ESJ9"/>
<keyword evidence="3" id="KW-1185">Reference proteome</keyword>
<proteinExistence type="predicted"/>
<protein>
    <submittedName>
        <fullName evidence="2">Uncharacterized protein</fullName>
    </submittedName>
</protein>
<feature type="compositionally biased region" description="Basic residues" evidence="1">
    <location>
        <begin position="63"/>
        <end position="72"/>
    </location>
</feature>
<evidence type="ECO:0000256" key="1">
    <source>
        <dbReference type="SAM" id="MobiDB-lite"/>
    </source>
</evidence>
<dbReference type="EMBL" id="JAECZO010000075">
    <property type="protein sequence ID" value="KAK7196399.1"/>
    <property type="molecule type" value="Genomic_DNA"/>
</dbReference>
<dbReference type="Proteomes" id="UP001430356">
    <property type="component" value="Unassembled WGS sequence"/>
</dbReference>
<accession>A0AAW0ESJ9</accession>
<feature type="region of interest" description="Disordered" evidence="1">
    <location>
        <begin position="61"/>
        <end position="136"/>
    </location>
</feature>
<reference evidence="2 3" key="1">
    <citation type="journal article" date="2021" name="MBio">
        <title>A New Model Trypanosomatid, Novymonas esmeraldas: Genomic Perception of Its 'Candidatus Pandoraea novymonadis' Endosymbiont.</title>
        <authorList>
            <person name="Zakharova A."/>
            <person name="Saura A."/>
            <person name="Butenko A."/>
            <person name="Podesvova L."/>
            <person name="Warmusova S."/>
            <person name="Kostygov A.Y."/>
            <person name="Nenarokova A."/>
            <person name="Lukes J."/>
            <person name="Opperdoes F.R."/>
            <person name="Yurchenko V."/>
        </authorList>
    </citation>
    <scope>NUCLEOTIDE SEQUENCE [LARGE SCALE GENOMIC DNA]</scope>
    <source>
        <strain evidence="2 3">E262AT.01</strain>
    </source>
</reference>
<name>A0AAW0ESJ9_9TRYP</name>
<feature type="compositionally biased region" description="Pro residues" evidence="1">
    <location>
        <begin position="106"/>
        <end position="116"/>
    </location>
</feature>
<sequence>MREAALPHATALAQELEAELQHLDALQQRYTALLVEQLSSLDFLGTNEAAAPSAVAAAPCARKPSRPLPHRGGHADAVASGTPLVRFRRPSAAPCPRASAATVGRTPPPLPPPPPTRAHAGTAPPPATRSDEAAQRGRRALRLLREDRDAFFNAKARRAAQLLREGREAMHRRQARRLAAMAPTPPVTTTT</sequence>
<comment type="caution">
    <text evidence="2">The sequence shown here is derived from an EMBL/GenBank/DDBJ whole genome shotgun (WGS) entry which is preliminary data.</text>
</comment>
<gene>
    <name evidence="2" type="ORF">NESM_000576900</name>
</gene>